<comment type="caution">
    <text evidence="3">The sequence shown here is derived from an EMBL/GenBank/DDBJ whole genome shotgun (WGS) entry which is preliminary data.</text>
</comment>
<sequence>MSAGRESAPPADKVVLVGNPGVGKSTIYQYFKTGRFAPEDQLSHRDKAEHTKKWNVSGVERSMTLYDTAGVERHTQTMLPTYFRRAKAIMLVYSIDNMESFGDIGSNWLDNSLNSANSARVVLVGNKVDLEDGQEVGGESKRVISRERAMQYAVMNDIDRSMVFEISAKTGHGVTEMFDAIVKTIDPVVQSQPAVDEKPNQPSCC</sequence>
<dbReference type="Pfam" id="PF00071">
    <property type="entry name" value="Ras"/>
    <property type="match status" value="1"/>
</dbReference>
<name>A0AA35W5T7_GEOBA</name>
<dbReference type="SUPFAM" id="SSF52540">
    <property type="entry name" value="P-loop containing nucleoside triphosphate hydrolases"/>
    <property type="match status" value="1"/>
</dbReference>
<organism evidence="3 4">
    <name type="scientific">Geodia barretti</name>
    <name type="common">Barrett's horny sponge</name>
    <dbReference type="NCBI Taxonomy" id="519541"/>
    <lineage>
        <taxon>Eukaryota</taxon>
        <taxon>Metazoa</taxon>
        <taxon>Porifera</taxon>
        <taxon>Demospongiae</taxon>
        <taxon>Heteroscleromorpha</taxon>
        <taxon>Tetractinellida</taxon>
        <taxon>Astrophorina</taxon>
        <taxon>Geodiidae</taxon>
        <taxon>Geodia</taxon>
    </lineage>
</organism>
<dbReference type="InterPro" id="IPR001806">
    <property type="entry name" value="Small_GTPase"/>
</dbReference>
<dbReference type="PRINTS" id="PR00449">
    <property type="entry name" value="RASTRNSFRMNG"/>
</dbReference>
<dbReference type="PANTHER" id="PTHR47978">
    <property type="match status" value="1"/>
</dbReference>
<dbReference type="InterPro" id="IPR027417">
    <property type="entry name" value="P-loop_NTPase"/>
</dbReference>
<dbReference type="AlphaFoldDB" id="A0AA35W5T7"/>
<evidence type="ECO:0000256" key="1">
    <source>
        <dbReference type="ARBA" id="ARBA00006270"/>
    </source>
</evidence>
<dbReference type="GO" id="GO:0005525">
    <property type="term" value="F:GTP binding"/>
    <property type="evidence" value="ECO:0007669"/>
    <property type="project" value="InterPro"/>
</dbReference>
<keyword evidence="4" id="KW-1185">Reference proteome</keyword>
<dbReference type="EMBL" id="CASHTH010000934">
    <property type="protein sequence ID" value="CAI8009218.1"/>
    <property type="molecule type" value="Genomic_DNA"/>
</dbReference>
<accession>A0AA35W5T7</accession>
<keyword evidence="2" id="KW-0547">Nucleotide-binding</keyword>
<gene>
    <name evidence="3" type="ORF">GBAR_LOCUS6227</name>
</gene>
<evidence type="ECO:0000313" key="3">
    <source>
        <dbReference type="EMBL" id="CAI8009218.1"/>
    </source>
</evidence>
<dbReference type="PROSITE" id="PS51419">
    <property type="entry name" value="RAB"/>
    <property type="match status" value="1"/>
</dbReference>
<comment type="similarity">
    <text evidence="1">Belongs to the small GTPase superfamily. Rab family.</text>
</comment>
<dbReference type="InterPro" id="IPR005225">
    <property type="entry name" value="Small_GTP-bd"/>
</dbReference>
<evidence type="ECO:0000256" key="2">
    <source>
        <dbReference type="ARBA" id="ARBA00022741"/>
    </source>
</evidence>
<dbReference type="GO" id="GO:0003924">
    <property type="term" value="F:GTPase activity"/>
    <property type="evidence" value="ECO:0007669"/>
    <property type="project" value="InterPro"/>
</dbReference>
<dbReference type="CDD" id="cd00154">
    <property type="entry name" value="Rab"/>
    <property type="match status" value="1"/>
</dbReference>
<dbReference type="PROSITE" id="PS51421">
    <property type="entry name" value="RAS"/>
    <property type="match status" value="1"/>
</dbReference>
<reference evidence="3" key="1">
    <citation type="submission" date="2023-03" db="EMBL/GenBank/DDBJ databases">
        <authorList>
            <person name="Steffen K."/>
            <person name="Cardenas P."/>
        </authorList>
    </citation>
    <scope>NUCLEOTIDE SEQUENCE</scope>
</reference>
<protein>
    <submittedName>
        <fullName evidence="3">Ras-related protein Rab-37</fullName>
    </submittedName>
</protein>
<proteinExistence type="inferred from homology"/>
<dbReference type="SMART" id="SM00174">
    <property type="entry name" value="RHO"/>
    <property type="match status" value="1"/>
</dbReference>
<dbReference type="Gene3D" id="3.40.50.300">
    <property type="entry name" value="P-loop containing nucleotide triphosphate hydrolases"/>
    <property type="match status" value="1"/>
</dbReference>
<evidence type="ECO:0000313" key="4">
    <source>
        <dbReference type="Proteomes" id="UP001174909"/>
    </source>
</evidence>
<dbReference type="SMART" id="SM00173">
    <property type="entry name" value="RAS"/>
    <property type="match status" value="1"/>
</dbReference>
<dbReference type="NCBIfam" id="TIGR00231">
    <property type="entry name" value="small_GTP"/>
    <property type="match status" value="1"/>
</dbReference>
<dbReference type="SMART" id="SM00175">
    <property type="entry name" value="RAB"/>
    <property type="match status" value="1"/>
</dbReference>
<dbReference type="Proteomes" id="UP001174909">
    <property type="component" value="Unassembled WGS sequence"/>
</dbReference>